<keyword evidence="6" id="KW-0902">Two-component regulatory system</keyword>
<keyword evidence="1" id="KW-0597">Phosphoprotein</keyword>
<feature type="domain" description="PAS" evidence="9">
    <location>
        <begin position="307"/>
        <end position="360"/>
    </location>
</feature>
<keyword evidence="2" id="KW-0808">Transferase</keyword>
<dbReference type="RefSeq" id="WP_190464405.1">
    <property type="nucleotide sequence ID" value="NZ_JACJPW010000023.1"/>
</dbReference>
<dbReference type="SMART" id="SM00091">
    <property type="entry name" value="PAS"/>
    <property type="match status" value="4"/>
</dbReference>
<evidence type="ECO:0000259" key="10">
    <source>
        <dbReference type="PROSITE" id="PS50113"/>
    </source>
</evidence>
<dbReference type="InterPro" id="IPR003594">
    <property type="entry name" value="HATPase_dom"/>
</dbReference>
<dbReference type="AlphaFoldDB" id="A0A926ZIA5"/>
<dbReference type="InterPro" id="IPR035965">
    <property type="entry name" value="PAS-like_dom_sf"/>
</dbReference>
<dbReference type="Pfam" id="PF07568">
    <property type="entry name" value="HisKA_2"/>
    <property type="match status" value="1"/>
</dbReference>
<feature type="transmembrane region" description="Helical" evidence="7">
    <location>
        <begin position="21"/>
        <end position="40"/>
    </location>
</feature>
<evidence type="ECO:0000256" key="3">
    <source>
        <dbReference type="ARBA" id="ARBA00022741"/>
    </source>
</evidence>
<dbReference type="SMART" id="SM00086">
    <property type="entry name" value="PAC"/>
    <property type="match status" value="4"/>
</dbReference>
<dbReference type="FunFam" id="3.30.450.20:FF:000155">
    <property type="entry name" value="Sensor histidine kinase TodS"/>
    <property type="match status" value="1"/>
</dbReference>
<evidence type="ECO:0000256" key="4">
    <source>
        <dbReference type="ARBA" id="ARBA00022777"/>
    </source>
</evidence>
<dbReference type="SUPFAM" id="SSF55874">
    <property type="entry name" value="ATPase domain of HSP90 chaperone/DNA topoisomerase II/histidine kinase"/>
    <property type="match status" value="1"/>
</dbReference>
<feature type="transmembrane region" description="Helical" evidence="7">
    <location>
        <begin position="60"/>
        <end position="78"/>
    </location>
</feature>
<dbReference type="InterPro" id="IPR013767">
    <property type="entry name" value="PAS_fold"/>
</dbReference>
<reference evidence="11" key="2">
    <citation type="submission" date="2020-08" db="EMBL/GenBank/DDBJ databases">
        <authorList>
            <person name="Chen M."/>
            <person name="Teng W."/>
            <person name="Zhao L."/>
            <person name="Hu C."/>
            <person name="Zhou Y."/>
            <person name="Han B."/>
            <person name="Song L."/>
            <person name="Shu W."/>
        </authorList>
    </citation>
    <scope>NUCLEOTIDE SEQUENCE</scope>
    <source>
        <strain evidence="11">FACHB-1375</strain>
    </source>
</reference>
<dbReference type="InterPro" id="IPR011495">
    <property type="entry name" value="Sig_transdc_His_kin_sub2_dim/P"/>
</dbReference>
<feature type="domain" description="Histidine kinase" evidence="8">
    <location>
        <begin position="827"/>
        <end position="1020"/>
    </location>
</feature>
<dbReference type="PANTHER" id="PTHR43065:SF23">
    <property type="entry name" value="SENSOR HISTIDINE KINASE PDTAS"/>
    <property type="match status" value="1"/>
</dbReference>
<evidence type="ECO:0000313" key="12">
    <source>
        <dbReference type="Proteomes" id="UP000641646"/>
    </source>
</evidence>
<dbReference type="InterPro" id="IPR013655">
    <property type="entry name" value="PAS_fold_3"/>
</dbReference>
<keyword evidence="3" id="KW-0547">Nucleotide-binding</keyword>
<keyword evidence="4" id="KW-0418">Kinase</keyword>
<evidence type="ECO:0000313" key="11">
    <source>
        <dbReference type="EMBL" id="MBD2181596.1"/>
    </source>
</evidence>
<organism evidence="11 12">
    <name type="scientific">Aerosakkonema funiforme FACHB-1375</name>
    <dbReference type="NCBI Taxonomy" id="2949571"/>
    <lineage>
        <taxon>Bacteria</taxon>
        <taxon>Bacillati</taxon>
        <taxon>Cyanobacteriota</taxon>
        <taxon>Cyanophyceae</taxon>
        <taxon>Oscillatoriophycideae</taxon>
        <taxon>Aerosakkonematales</taxon>
        <taxon>Aerosakkonemataceae</taxon>
        <taxon>Aerosakkonema</taxon>
    </lineage>
</organism>
<dbReference type="NCBIfam" id="TIGR00229">
    <property type="entry name" value="sensory_box"/>
    <property type="match status" value="4"/>
</dbReference>
<dbReference type="InterPro" id="IPR000014">
    <property type="entry name" value="PAS"/>
</dbReference>
<evidence type="ECO:0000256" key="6">
    <source>
        <dbReference type="ARBA" id="ARBA00023012"/>
    </source>
</evidence>
<reference evidence="11" key="1">
    <citation type="journal article" date="2015" name="ISME J.">
        <title>Draft Genome Sequence of Streptomyces incarnatus NRRL8089, which Produces the Nucleoside Antibiotic Sinefungin.</title>
        <authorList>
            <person name="Oshima K."/>
            <person name="Hattori M."/>
            <person name="Shimizu H."/>
            <person name="Fukuda K."/>
            <person name="Nemoto M."/>
            <person name="Inagaki K."/>
            <person name="Tamura T."/>
        </authorList>
    </citation>
    <scope>NUCLEOTIDE SEQUENCE</scope>
    <source>
        <strain evidence="11">FACHB-1375</strain>
    </source>
</reference>
<evidence type="ECO:0000256" key="2">
    <source>
        <dbReference type="ARBA" id="ARBA00022679"/>
    </source>
</evidence>
<feature type="domain" description="PAS" evidence="9">
    <location>
        <begin position="436"/>
        <end position="506"/>
    </location>
</feature>
<dbReference type="SUPFAM" id="SSF55785">
    <property type="entry name" value="PYP-like sensor domain (PAS domain)"/>
    <property type="match status" value="4"/>
</dbReference>
<evidence type="ECO:0000259" key="8">
    <source>
        <dbReference type="PROSITE" id="PS50109"/>
    </source>
</evidence>
<dbReference type="InterPro" id="IPR005467">
    <property type="entry name" value="His_kinase_dom"/>
</dbReference>
<protein>
    <submittedName>
        <fullName evidence="11">PAS domain S-box protein</fullName>
    </submittedName>
</protein>
<feature type="transmembrane region" description="Helical" evidence="7">
    <location>
        <begin position="160"/>
        <end position="183"/>
    </location>
</feature>
<keyword evidence="7" id="KW-0812">Transmembrane</keyword>
<proteinExistence type="predicted"/>
<dbReference type="GO" id="GO:0006355">
    <property type="term" value="P:regulation of DNA-templated transcription"/>
    <property type="evidence" value="ECO:0007669"/>
    <property type="project" value="InterPro"/>
</dbReference>
<feature type="transmembrane region" description="Helical" evidence="7">
    <location>
        <begin position="238"/>
        <end position="257"/>
    </location>
</feature>
<dbReference type="Pfam" id="PF08448">
    <property type="entry name" value="PAS_4"/>
    <property type="match status" value="1"/>
</dbReference>
<keyword evidence="5" id="KW-0067">ATP-binding</keyword>
<feature type="transmembrane region" description="Helical" evidence="7">
    <location>
        <begin position="135"/>
        <end position="153"/>
    </location>
</feature>
<dbReference type="Pfam" id="PF02518">
    <property type="entry name" value="HATPase_c"/>
    <property type="match status" value="1"/>
</dbReference>
<feature type="domain" description="PAC" evidence="10">
    <location>
        <begin position="510"/>
        <end position="562"/>
    </location>
</feature>
<dbReference type="Pfam" id="PF00989">
    <property type="entry name" value="PAS"/>
    <property type="match status" value="1"/>
</dbReference>
<dbReference type="PROSITE" id="PS50109">
    <property type="entry name" value="HIS_KIN"/>
    <property type="match status" value="1"/>
</dbReference>
<dbReference type="InterPro" id="IPR000700">
    <property type="entry name" value="PAS-assoc_C"/>
</dbReference>
<sequence>MDKFKFSQREKSYYLKVWQQNICEIMSFLVIIFGLLALWGWPFNMENLKKFFPGMSTIEITTAFGLILGGACLWLWRWKLKIKHKKFQATIQFLIFILAFFIVLIAFLTLLQSVFNANLDIDRLLMQQPESPGSTAPNTALAFLLVGFALLLLNVRHPNFLMVQGIALGAWLIAFLGLLSYVYGSIYFYTAGIYTGMAIHTPIALLLLTSGILCARPDRGIMKLLSGDGVGSIMARRLLFVALVVPIFVKGLCNLGYQQSFYSFEMAKALESILDTIAFVSAIGWNAYKLNCTDHHRDQAEQALRASQARFAGILEIASDAIISVDGDRRITLFNQGAEKIFGYTADEILGQSLDLLLPDRFAIAHRQHVSNFGEFASKTRRMAASREIFGRRKDGTEFPAEASISTLKINGEIICTAFLRDITESKQAEEIRRESEERFRSAFDYAAIGMALVGLDGNWLKVNRSLCEITGYSELELLATTFQAITHPEDLEIDLNYMQKLLTGEIRFYQMEKRYFHKQGHIVWILLSGSIVRNTEGEPLYFIAQIKDITDRKIAEAALRQSEERYRGILEDQTELISRFQPDGTLSYINEAYCRFFGKKREELIGKSYAPVIFEEDREKIDRLLSTLNAQNPVVTIENRVIVAGEVRWTQWINRIIFDDRGNFVEFQSVGRDITDRKQAEDALRASEQRFHAIFNLTFQFVGLLSPDGILLEVNQSALDFGGLQRSDVVGRPYWEAQWWAISAATQNELKNAIARAAMGEFVRYEVNLQGAGNTLATIDFSIKPVKDERGKVIMLIAEGRDISDRKQAEELIKASLIEKEVLLREIHHRVKNNMQIIYSLLRMQARRTSDDRIAAILKDSQDRIKSMALVHEKLYRSQDLSEIDLEEYVQSLAASLFSSYGVSGNIVIESKINQFFLDIDTAIPCGLILNELISNSLKYAFPGNAQGKIEVEFYVEENKNNVLIFKDNGIGLPADFDIETATSLGLKLVKRLVSQLDGTIDIDTSNGTQFRIAFAGGKGSCL</sequence>
<dbReference type="GO" id="GO:0005524">
    <property type="term" value="F:ATP binding"/>
    <property type="evidence" value="ECO:0007669"/>
    <property type="project" value="UniProtKB-KW"/>
</dbReference>
<dbReference type="EMBL" id="JACJPW010000023">
    <property type="protein sequence ID" value="MBD2181596.1"/>
    <property type="molecule type" value="Genomic_DNA"/>
</dbReference>
<feature type="domain" description="PAS" evidence="9">
    <location>
        <begin position="688"/>
        <end position="733"/>
    </location>
</feature>
<dbReference type="InterPro" id="IPR013656">
    <property type="entry name" value="PAS_4"/>
</dbReference>
<evidence type="ECO:0000256" key="5">
    <source>
        <dbReference type="ARBA" id="ARBA00022840"/>
    </source>
</evidence>
<dbReference type="Gene3D" id="3.30.565.10">
    <property type="entry name" value="Histidine kinase-like ATPase, C-terminal domain"/>
    <property type="match status" value="1"/>
</dbReference>
<name>A0A926ZIA5_9CYAN</name>
<keyword evidence="7" id="KW-1133">Transmembrane helix</keyword>
<dbReference type="GO" id="GO:0016301">
    <property type="term" value="F:kinase activity"/>
    <property type="evidence" value="ECO:0007669"/>
    <property type="project" value="UniProtKB-KW"/>
</dbReference>
<feature type="transmembrane region" description="Helical" evidence="7">
    <location>
        <begin position="90"/>
        <end position="115"/>
    </location>
</feature>
<keyword evidence="7" id="KW-0472">Membrane</keyword>
<evidence type="ECO:0000259" key="9">
    <source>
        <dbReference type="PROSITE" id="PS50112"/>
    </source>
</evidence>
<feature type="domain" description="PAC" evidence="10">
    <location>
        <begin position="632"/>
        <end position="687"/>
    </location>
</feature>
<dbReference type="SMART" id="SM00387">
    <property type="entry name" value="HATPase_c"/>
    <property type="match status" value="1"/>
</dbReference>
<dbReference type="Pfam" id="PF08447">
    <property type="entry name" value="PAS_3"/>
    <property type="match status" value="1"/>
</dbReference>
<accession>A0A926ZIA5</accession>
<feature type="domain" description="PAS" evidence="9">
    <location>
        <begin position="563"/>
        <end position="633"/>
    </location>
</feature>
<dbReference type="PROSITE" id="PS50113">
    <property type="entry name" value="PAC"/>
    <property type="match status" value="3"/>
</dbReference>
<dbReference type="GO" id="GO:0000160">
    <property type="term" value="P:phosphorelay signal transduction system"/>
    <property type="evidence" value="ECO:0007669"/>
    <property type="project" value="UniProtKB-KW"/>
</dbReference>
<dbReference type="PROSITE" id="PS50112">
    <property type="entry name" value="PAS"/>
    <property type="match status" value="4"/>
</dbReference>
<dbReference type="Proteomes" id="UP000641646">
    <property type="component" value="Unassembled WGS sequence"/>
</dbReference>
<dbReference type="PANTHER" id="PTHR43065">
    <property type="entry name" value="SENSOR HISTIDINE KINASE"/>
    <property type="match status" value="1"/>
</dbReference>
<evidence type="ECO:0000256" key="7">
    <source>
        <dbReference type="SAM" id="Phobius"/>
    </source>
</evidence>
<gene>
    <name evidence="11" type="ORF">H6G03_10835</name>
</gene>
<comment type="caution">
    <text evidence="11">The sequence shown here is derived from an EMBL/GenBank/DDBJ whole genome shotgun (WGS) entry which is preliminary data.</text>
</comment>
<feature type="transmembrane region" description="Helical" evidence="7">
    <location>
        <begin position="189"/>
        <end position="215"/>
    </location>
</feature>
<evidence type="ECO:0000256" key="1">
    <source>
        <dbReference type="ARBA" id="ARBA00022553"/>
    </source>
</evidence>
<keyword evidence="12" id="KW-1185">Reference proteome</keyword>
<dbReference type="Gene3D" id="3.30.450.20">
    <property type="entry name" value="PAS domain"/>
    <property type="match status" value="4"/>
</dbReference>
<dbReference type="Pfam" id="PF13426">
    <property type="entry name" value="PAS_9"/>
    <property type="match status" value="1"/>
</dbReference>
<dbReference type="InterPro" id="IPR001610">
    <property type="entry name" value="PAC"/>
</dbReference>
<feature type="domain" description="PAC" evidence="10">
    <location>
        <begin position="764"/>
        <end position="816"/>
    </location>
</feature>
<dbReference type="CDD" id="cd00130">
    <property type="entry name" value="PAS"/>
    <property type="match status" value="4"/>
</dbReference>
<dbReference type="InterPro" id="IPR036890">
    <property type="entry name" value="HATPase_C_sf"/>
</dbReference>